<dbReference type="Pfam" id="PF13361">
    <property type="entry name" value="UvrD_C"/>
    <property type="match status" value="1"/>
</dbReference>
<dbReference type="CDD" id="cd17932">
    <property type="entry name" value="DEXQc_UvrD"/>
    <property type="match status" value="1"/>
</dbReference>
<dbReference type="FunFam" id="1.10.10.160:FF:000001">
    <property type="entry name" value="ATP-dependent DNA helicase"/>
    <property type="match status" value="1"/>
</dbReference>
<dbReference type="EC" id="5.6.2.4" evidence="11"/>
<dbReference type="STRING" id="1432562.WN59_08365"/>
<proteinExistence type="inferred from homology"/>
<evidence type="ECO:0000256" key="9">
    <source>
        <dbReference type="ARBA" id="ARBA00048988"/>
    </source>
</evidence>
<evidence type="ECO:0000259" key="13">
    <source>
        <dbReference type="PROSITE" id="PS51198"/>
    </source>
</evidence>
<dbReference type="InterPro" id="IPR027417">
    <property type="entry name" value="P-loop_NTPase"/>
</dbReference>
<dbReference type="Pfam" id="PF21196">
    <property type="entry name" value="PcrA_UvrD_tudor"/>
    <property type="match status" value="1"/>
</dbReference>
<keyword evidence="6 11" id="KW-0238">DNA-binding</keyword>
<evidence type="ECO:0000256" key="6">
    <source>
        <dbReference type="ARBA" id="ARBA00023125"/>
    </source>
</evidence>
<dbReference type="Pfam" id="PF00580">
    <property type="entry name" value="UvrD-helicase"/>
    <property type="match status" value="1"/>
</dbReference>
<dbReference type="EMBL" id="LAYZ01000023">
    <property type="protein sequence ID" value="KKK34278.1"/>
    <property type="molecule type" value="Genomic_DNA"/>
</dbReference>
<dbReference type="GO" id="GO:0005829">
    <property type="term" value="C:cytosol"/>
    <property type="evidence" value="ECO:0007669"/>
    <property type="project" value="TreeGrafter"/>
</dbReference>
<evidence type="ECO:0000313" key="16">
    <source>
        <dbReference type="Proteomes" id="UP000034287"/>
    </source>
</evidence>
<dbReference type="GO" id="GO:0043138">
    <property type="term" value="F:3'-5' DNA helicase activity"/>
    <property type="evidence" value="ECO:0007669"/>
    <property type="project" value="UniProtKB-EC"/>
</dbReference>
<evidence type="ECO:0000256" key="1">
    <source>
        <dbReference type="ARBA" id="ARBA00009922"/>
    </source>
</evidence>
<dbReference type="GO" id="GO:0005524">
    <property type="term" value="F:ATP binding"/>
    <property type="evidence" value="ECO:0007669"/>
    <property type="project" value="UniProtKB-UniRule"/>
</dbReference>
<evidence type="ECO:0000313" key="15">
    <source>
        <dbReference type="EMBL" id="KKK34278.1"/>
    </source>
</evidence>
<keyword evidence="4 10" id="KW-0347">Helicase</keyword>
<dbReference type="PROSITE" id="PS51217">
    <property type="entry name" value="UVRD_HELICASE_CTER"/>
    <property type="match status" value="1"/>
</dbReference>
<dbReference type="Gene3D" id="1.10.10.160">
    <property type="match status" value="1"/>
</dbReference>
<dbReference type="Proteomes" id="UP000034287">
    <property type="component" value="Unassembled WGS sequence"/>
</dbReference>
<dbReference type="RefSeq" id="WP_046515644.1">
    <property type="nucleotide sequence ID" value="NZ_LAYZ01000023.1"/>
</dbReference>
<dbReference type="GO" id="GO:0003677">
    <property type="term" value="F:DNA binding"/>
    <property type="evidence" value="ECO:0007669"/>
    <property type="project" value="UniProtKB-KW"/>
</dbReference>
<evidence type="ECO:0000256" key="5">
    <source>
        <dbReference type="ARBA" id="ARBA00022840"/>
    </source>
</evidence>
<dbReference type="CDD" id="cd18807">
    <property type="entry name" value="SF1_C_UvrD"/>
    <property type="match status" value="1"/>
</dbReference>
<dbReference type="InterPro" id="IPR014017">
    <property type="entry name" value="DNA_helicase_UvrD-like_C"/>
</dbReference>
<dbReference type="Gene3D" id="1.10.486.10">
    <property type="entry name" value="PCRA, domain 4"/>
    <property type="match status" value="1"/>
</dbReference>
<feature type="domain" description="UvrD-like helicase ATP-binding" evidence="13">
    <location>
        <begin position="4"/>
        <end position="283"/>
    </location>
</feature>
<keyword evidence="5 10" id="KW-0067">ATP-binding</keyword>
<keyword evidence="2 10" id="KW-0547">Nucleotide-binding</keyword>
<dbReference type="GO" id="GO:0006260">
    <property type="term" value="P:DNA replication"/>
    <property type="evidence" value="ECO:0007669"/>
    <property type="project" value="InterPro"/>
</dbReference>
<dbReference type="NCBIfam" id="TIGR01073">
    <property type="entry name" value="pcrA"/>
    <property type="match status" value="1"/>
</dbReference>
<comment type="catalytic activity">
    <reaction evidence="8">
        <text>Couples ATP hydrolysis with the unwinding of duplex DNA by translocating in the 3'-5' direction.</text>
        <dbReference type="EC" id="5.6.2.4"/>
    </reaction>
</comment>
<dbReference type="GO" id="GO:0033202">
    <property type="term" value="C:DNA helicase complex"/>
    <property type="evidence" value="ECO:0007669"/>
    <property type="project" value="TreeGrafter"/>
</dbReference>
<evidence type="ECO:0000256" key="2">
    <source>
        <dbReference type="ARBA" id="ARBA00022741"/>
    </source>
</evidence>
<dbReference type="GO" id="GO:0009314">
    <property type="term" value="P:response to radiation"/>
    <property type="evidence" value="ECO:0007669"/>
    <property type="project" value="UniProtKB-ARBA"/>
</dbReference>
<reference evidence="15 16" key="1">
    <citation type="submission" date="2015-04" db="EMBL/GenBank/DDBJ databases">
        <title>Taxonomic description and genome sequence of Salinicoccus sediminis sp. nov., a novel hyper halotolerant bacterium isolated from marine sediment.</title>
        <authorList>
            <person name="Mathan Kumar R."/>
            <person name="Kaur G."/>
            <person name="Kumar N."/>
            <person name="Kumar A."/>
            <person name="Singh N.K."/>
            <person name="Kaur N."/>
            <person name="Mayilraj S."/>
        </authorList>
    </citation>
    <scope>NUCLEOTIDE SEQUENCE [LARGE SCALE GENOMIC DNA]</scope>
    <source>
        <strain evidence="15 16">SV-16</strain>
    </source>
</reference>
<feature type="region of interest" description="Disordered" evidence="12">
    <location>
        <begin position="637"/>
        <end position="667"/>
    </location>
</feature>
<dbReference type="PANTHER" id="PTHR11070">
    <property type="entry name" value="UVRD / RECB / PCRA DNA HELICASE FAMILY MEMBER"/>
    <property type="match status" value="1"/>
</dbReference>
<sequence length="723" mass="82496">MDLSLMNEEQKRAIRTTEGPLLIMAGAGSGKTRVLTHRVAYLMEEKDVPARNILAITFTNKAAREMRDRVAALIRDGAADIWVSTFHAMCVRILRSNINYLGYENSFSILDPTDQRSVVKDILKRRNLDVKQHNPRSIIGFISDKKNTLIRPKQSAEEAEGYLDTLYSEIYHDYQQILYRNSALDFDDLIMLTIELFEKEKKVLERYQNLFQYIHVDEYQDTNHAQYQLVRMLAEKYRNICVVGDSDQSIYKFRGADITNILNFEDDYPEAAVIKLEQNYRSSRNILDAANAVIGNNTERKPKALRTDRDGGPKLTSIVSDSERGEGQEVVRNVLDLSSKYSYDDMAVLYRTNAQSRAIEDALVKSNIPYKMVGGMKFYDRMEIKDLMSYLKVIQNPNDDISFERIINVPKRGIGPKTVDKLKEHGRHTGASIYEAIGESDFIGISKNAVVKLMNLNDMLDNLKQKSKYMSVTELVDEVLADTGYLDLLEKENSLESRSRIENLEEFRTVTREFDKENEVSDELLFTFLSDMALVSDQDGVEEDSGVTLMTMHASKGLEFKVIFIVGLEEGIFPSRRVMFDDKELEEERRLMYVALTRAEDMLFLSRADSRMIYGKTESNKRSRFLSEIPEELVLGGQEDSPQPIASGSFQMNRRGPKKRSRVITNNSGTSFTVGDKVEHRKFGEGIISGIKGEGDSQELDIIFTTVGVKRLLANFAPLTKKE</sequence>
<dbReference type="FunFam" id="1.10.486.10:FF:000003">
    <property type="entry name" value="ATP-dependent DNA helicase"/>
    <property type="match status" value="1"/>
</dbReference>
<evidence type="ECO:0000259" key="14">
    <source>
        <dbReference type="PROSITE" id="PS51217"/>
    </source>
</evidence>
<dbReference type="InterPro" id="IPR000212">
    <property type="entry name" value="DNA_helicase_UvrD/REP"/>
</dbReference>
<name>A0A0M2SJ16_9STAP</name>
<dbReference type="GO" id="GO:0000725">
    <property type="term" value="P:recombinational repair"/>
    <property type="evidence" value="ECO:0007669"/>
    <property type="project" value="TreeGrafter"/>
</dbReference>
<dbReference type="InterPro" id="IPR005751">
    <property type="entry name" value="ATP-dep_DNA_helicase_PcrA"/>
</dbReference>
<accession>A0A0M2SJ16</accession>
<evidence type="ECO:0000256" key="4">
    <source>
        <dbReference type="ARBA" id="ARBA00022806"/>
    </source>
</evidence>
<dbReference type="GO" id="GO:0016887">
    <property type="term" value="F:ATP hydrolysis activity"/>
    <property type="evidence" value="ECO:0007669"/>
    <property type="project" value="RHEA"/>
</dbReference>
<dbReference type="PATRIC" id="fig|1432562.3.peg.1645"/>
<evidence type="ECO:0000256" key="11">
    <source>
        <dbReference type="RuleBase" id="RU364053"/>
    </source>
</evidence>
<organism evidence="15 16">
    <name type="scientific">Salinicoccus sediminis</name>
    <dbReference type="NCBI Taxonomy" id="1432562"/>
    <lineage>
        <taxon>Bacteria</taxon>
        <taxon>Bacillati</taxon>
        <taxon>Bacillota</taxon>
        <taxon>Bacilli</taxon>
        <taxon>Bacillales</taxon>
        <taxon>Staphylococcaceae</taxon>
        <taxon>Salinicoccus</taxon>
    </lineage>
</organism>
<feature type="binding site" evidence="10">
    <location>
        <begin position="25"/>
        <end position="32"/>
    </location>
    <ligand>
        <name>ATP</name>
        <dbReference type="ChEBI" id="CHEBI:30616"/>
    </ligand>
</feature>
<evidence type="ECO:0000256" key="12">
    <source>
        <dbReference type="SAM" id="MobiDB-lite"/>
    </source>
</evidence>
<gene>
    <name evidence="15" type="ORF">WN59_08365</name>
</gene>
<protein>
    <recommendedName>
        <fullName evidence="11">ATP-dependent DNA helicase</fullName>
        <ecNumber evidence="11">5.6.2.4</ecNumber>
    </recommendedName>
</protein>
<dbReference type="PANTHER" id="PTHR11070:SF2">
    <property type="entry name" value="ATP-DEPENDENT DNA HELICASE SRS2"/>
    <property type="match status" value="1"/>
</dbReference>
<dbReference type="InterPro" id="IPR013986">
    <property type="entry name" value="DExx_box_DNA_helicase_dom_sf"/>
</dbReference>
<keyword evidence="7" id="KW-0413">Isomerase</keyword>
<dbReference type="PROSITE" id="PS51198">
    <property type="entry name" value="UVRD_HELICASE_ATP_BIND"/>
    <property type="match status" value="1"/>
</dbReference>
<dbReference type="SUPFAM" id="SSF52540">
    <property type="entry name" value="P-loop containing nucleoside triphosphate hydrolases"/>
    <property type="match status" value="1"/>
</dbReference>
<keyword evidence="16" id="KW-1185">Reference proteome</keyword>
<comment type="caution">
    <text evidence="15">The sequence shown here is derived from an EMBL/GenBank/DDBJ whole genome shotgun (WGS) entry which is preliminary data.</text>
</comment>
<evidence type="ECO:0000256" key="10">
    <source>
        <dbReference type="PROSITE-ProRule" id="PRU00560"/>
    </source>
</evidence>
<dbReference type="Gene3D" id="3.40.50.300">
    <property type="entry name" value="P-loop containing nucleotide triphosphate hydrolases"/>
    <property type="match status" value="2"/>
</dbReference>
<keyword evidence="3 10" id="KW-0378">Hydrolase</keyword>
<comment type="catalytic activity">
    <reaction evidence="9 11">
        <text>ATP + H2O = ADP + phosphate + H(+)</text>
        <dbReference type="Rhea" id="RHEA:13065"/>
        <dbReference type="ChEBI" id="CHEBI:15377"/>
        <dbReference type="ChEBI" id="CHEBI:15378"/>
        <dbReference type="ChEBI" id="CHEBI:30616"/>
        <dbReference type="ChEBI" id="CHEBI:43474"/>
        <dbReference type="ChEBI" id="CHEBI:456216"/>
        <dbReference type="EC" id="5.6.2.4"/>
    </reaction>
</comment>
<evidence type="ECO:0000256" key="3">
    <source>
        <dbReference type="ARBA" id="ARBA00022801"/>
    </source>
</evidence>
<evidence type="ECO:0000256" key="8">
    <source>
        <dbReference type="ARBA" id="ARBA00034617"/>
    </source>
</evidence>
<comment type="similarity">
    <text evidence="1 11">Belongs to the helicase family. UvrD subfamily.</text>
</comment>
<feature type="compositionally biased region" description="Polar residues" evidence="12">
    <location>
        <begin position="640"/>
        <end position="652"/>
    </location>
</feature>
<dbReference type="InterPro" id="IPR014016">
    <property type="entry name" value="UvrD-like_ATP-bd"/>
</dbReference>
<evidence type="ECO:0000256" key="7">
    <source>
        <dbReference type="ARBA" id="ARBA00023235"/>
    </source>
</evidence>
<feature type="domain" description="UvrD-like helicase C-terminal" evidence="14">
    <location>
        <begin position="284"/>
        <end position="557"/>
    </location>
</feature>
<dbReference type="AlphaFoldDB" id="A0A0M2SJ16"/>